<dbReference type="InParanoid" id="A0A3Q7JMC0"/>
<dbReference type="Pfam" id="PF00361">
    <property type="entry name" value="Proton_antipo_M"/>
    <property type="match status" value="2"/>
</dbReference>
<keyword evidence="8 13" id="KW-1133">Transmembrane helix</keyword>
<dbReference type="PANTHER" id="PTHR42829:SF2">
    <property type="entry name" value="NADH-UBIQUINONE OXIDOREDUCTASE CHAIN 5"/>
    <property type="match status" value="1"/>
</dbReference>
<evidence type="ECO:0000256" key="12">
    <source>
        <dbReference type="ARBA" id="ARBA00048026"/>
    </source>
</evidence>
<proteinExistence type="inferred from homology"/>
<comment type="catalytic activity">
    <reaction evidence="12">
        <text>a plastoquinone + NADH + (n+1) H(+)(in) = a plastoquinol + NAD(+) + n H(+)(out)</text>
        <dbReference type="Rhea" id="RHEA:42608"/>
        <dbReference type="Rhea" id="RHEA-COMP:9561"/>
        <dbReference type="Rhea" id="RHEA-COMP:9562"/>
        <dbReference type="ChEBI" id="CHEBI:15378"/>
        <dbReference type="ChEBI" id="CHEBI:17757"/>
        <dbReference type="ChEBI" id="CHEBI:57540"/>
        <dbReference type="ChEBI" id="CHEBI:57945"/>
        <dbReference type="ChEBI" id="CHEBI:62192"/>
    </reaction>
</comment>
<feature type="transmembrane region" description="Helical" evidence="13">
    <location>
        <begin position="64"/>
        <end position="91"/>
    </location>
</feature>
<evidence type="ECO:0000256" key="4">
    <source>
        <dbReference type="ARBA" id="ARBA00022448"/>
    </source>
</evidence>
<protein>
    <recommendedName>
        <fullName evidence="14">NADH:quinone oxidoreductase/Mrp antiporter transmembrane domain-containing protein</fullName>
    </recommendedName>
</protein>
<accession>A0A3Q7JMC0</accession>
<evidence type="ECO:0000256" key="3">
    <source>
        <dbReference type="ARBA" id="ARBA00008200"/>
    </source>
</evidence>
<feature type="transmembrane region" description="Helical" evidence="13">
    <location>
        <begin position="207"/>
        <end position="227"/>
    </location>
</feature>
<dbReference type="PaxDb" id="4081-Solyc11g044610.1.1"/>
<evidence type="ECO:0000256" key="7">
    <source>
        <dbReference type="ARBA" id="ARBA00022967"/>
    </source>
</evidence>
<dbReference type="GO" id="GO:0009535">
    <property type="term" value="C:chloroplast thylakoid membrane"/>
    <property type="evidence" value="ECO:0007669"/>
    <property type="project" value="UniProtKB-SubCell"/>
</dbReference>
<evidence type="ECO:0000313" key="16">
    <source>
        <dbReference type="Proteomes" id="UP000004994"/>
    </source>
</evidence>
<evidence type="ECO:0000256" key="8">
    <source>
        <dbReference type="ARBA" id="ARBA00022989"/>
    </source>
</evidence>
<dbReference type="GO" id="GO:0008137">
    <property type="term" value="F:NADH dehydrogenase (ubiquinone) activity"/>
    <property type="evidence" value="ECO:0007669"/>
    <property type="project" value="InterPro"/>
</dbReference>
<dbReference type="PANTHER" id="PTHR42829">
    <property type="entry name" value="NADH-UBIQUINONE OXIDOREDUCTASE CHAIN 5"/>
    <property type="match status" value="1"/>
</dbReference>
<dbReference type="STRING" id="4081.A0A3Q7JMC0"/>
<sequence>MNHKGNRVTRWYTIFICILELLLSIYAFCFHFQSNDPLIQLVEDYKWIDFFDFHWRLGIGGLSIGSILLTGFITLAALAVIIVVYLLLAMWGGKKRLYLNNELNFLFVTLYVVLLFAGAIAKSAQFPLHVWLPDTMDGPIPISTLIHAATMVASGIFLVARLLPLFGVIPYIMYLISVIGTITVLLGDILVSIGLYDLITHAYSKTLLFLESGSIIHSMVTIVGYSPSKSQNMGLMGCIRKHVPITKITFLLCTLSLCGIPPLACFWSKDEILNDSWLYSQIFTIIAWDTTVSNYGGKQKIPFYSISLWGKNRFKKNSCLLTMN</sequence>
<feature type="transmembrane region" description="Helical" evidence="13">
    <location>
        <begin position="248"/>
        <end position="269"/>
    </location>
</feature>
<comment type="subcellular location">
    <subcellularLocation>
        <location evidence="1">Membrane</location>
        <topology evidence="1">Multi-pass membrane protein</topology>
    </subcellularLocation>
    <subcellularLocation>
        <location evidence="2">Plastid</location>
        <location evidence="2">Chloroplast thylakoid membrane</location>
    </subcellularLocation>
</comment>
<dbReference type="AlphaFoldDB" id="A0A3Q7JMC0"/>
<evidence type="ECO:0000313" key="15">
    <source>
        <dbReference type="EnsemblPlants" id="Solyc11g044638.1.1"/>
    </source>
</evidence>
<dbReference type="InterPro" id="IPR001750">
    <property type="entry name" value="ND/Mrp_TM"/>
</dbReference>
<dbReference type="InterPro" id="IPR003945">
    <property type="entry name" value="NU5C-like"/>
</dbReference>
<evidence type="ECO:0000256" key="11">
    <source>
        <dbReference type="ARBA" id="ARBA00047726"/>
    </source>
</evidence>
<evidence type="ECO:0000259" key="14">
    <source>
        <dbReference type="Pfam" id="PF00361"/>
    </source>
</evidence>
<keyword evidence="4" id="KW-0813">Transport</keyword>
<dbReference type="GO" id="GO:0015990">
    <property type="term" value="P:electron transport coupled proton transport"/>
    <property type="evidence" value="ECO:0000318"/>
    <property type="project" value="GO_Central"/>
</dbReference>
<evidence type="ECO:0000256" key="2">
    <source>
        <dbReference type="ARBA" id="ARBA00004334"/>
    </source>
</evidence>
<dbReference type="PRINTS" id="PR01434">
    <property type="entry name" value="NADHDHGNASE5"/>
</dbReference>
<keyword evidence="5" id="KW-0934">Plastid</keyword>
<evidence type="ECO:0000256" key="13">
    <source>
        <dbReference type="SAM" id="Phobius"/>
    </source>
</evidence>
<evidence type="ECO:0000256" key="5">
    <source>
        <dbReference type="ARBA" id="ARBA00022640"/>
    </source>
</evidence>
<keyword evidence="9" id="KW-0520">NAD</keyword>
<feature type="domain" description="NADH:quinone oxidoreductase/Mrp antiporter transmembrane" evidence="14">
    <location>
        <begin position="197"/>
        <end position="287"/>
    </location>
</feature>
<dbReference type="EnsemblPlants" id="Solyc11g044638.1.1">
    <property type="protein sequence ID" value="Solyc11g044638.1.1"/>
    <property type="gene ID" value="Solyc11g044638.1"/>
</dbReference>
<feature type="transmembrane region" description="Helical" evidence="13">
    <location>
        <begin position="172"/>
        <end position="195"/>
    </location>
</feature>
<reference evidence="15" key="2">
    <citation type="submission" date="2019-01" db="UniProtKB">
        <authorList>
            <consortium name="EnsemblPlants"/>
        </authorList>
    </citation>
    <scope>IDENTIFICATION</scope>
    <source>
        <strain evidence="15">cv. Heinz 1706</strain>
    </source>
</reference>
<keyword evidence="16" id="KW-1185">Reference proteome</keyword>
<reference evidence="15" key="1">
    <citation type="journal article" date="2012" name="Nature">
        <title>The tomato genome sequence provides insights into fleshy fruit evolution.</title>
        <authorList>
            <consortium name="Tomato Genome Consortium"/>
        </authorList>
    </citation>
    <scope>NUCLEOTIDE SEQUENCE [LARGE SCALE GENOMIC DNA]</scope>
    <source>
        <strain evidence="15">cv. Heinz 1706</strain>
    </source>
</reference>
<comment type="similarity">
    <text evidence="3">Belongs to the complex I subunit 5 family.</text>
</comment>
<feature type="transmembrane region" description="Helical" evidence="13">
    <location>
        <begin position="140"/>
        <end position="160"/>
    </location>
</feature>
<evidence type="ECO:0000256" key="6">
    <source>
        <dbReference type="ARBA" id="ARBA00022692"/>
    </source>
</evidence>
<evidence type="ECO:0000256" key="9">
    <source>
        <dbReference type="ARBA" id="ARBA00023027"/>
    </source>
</evidence>
<dbReference type="GO" id="GO:0042773">
    <property type="term" value="P:ATP synthesis coupled electron transport"/>
    <property type="evidence" value="ECO:0007669"/>
    <property type="project" value="InterPro"/>
</dbReference>
<name>A0A3Q7JMC0_SOLLC</name>
<dbReference type="Gramene" id="Solyc11g044638.1.1">
    <property type="protein sequence ID" value="Solyc11g044638.1.1"/>
    <property type="gene ID" value="Solyc11g044638.1"/>
</dbReference>
<comment type="catalytic activity">
    <reaction evidence="11">
        <text>a plastoquinone + NADPH + (n+1) H(+)(in) = a plastoquinol + NADP(+) + n H(+)(out)</text>
        <dbReference type="Rhea" id="RHEA:42612"/>
        <dbReference type="Rhea" id="RHEA-COMP:9561"/>
        <dbReference type="Rhea" id="RHEA-COMP:9562"/>
        <dbReference type="ChEBI" id="CHEBI:15378"/>
        <dbReference type="ChEBI" id="CHEBI:17757"/>
        <dbReference type="ChEBI" id="CHEBI:57783"/>
        <dbReference type="ChEBI" id="CHEBI:58349"/>
        <dbReference type="ChEBI" id="CHEBI:62192"/>
    </reaction>
</comment>
<feature type="transmembrane region" description="Helical" evidence="13">
    <location>
        <begin position="12"/>
        <end position="33"/>
    </location>
</feature>
<keyword evidence="6 13" id="KW-0812">Transmembrane</keyword>
<evidence type="ECO:0000256" key="1">
    <source>
        <dbReference type="ARBA" id="ARBA00004141"/>
    </source>
</evidence>
<keyword evidence="7" id="KW-1278">Translocase</keyword>
<feature type="transmembrane region" description="Helical" evidence="13">
    <location>
        <begin position="103"/>
        <end position="120"/>
    </location>
</feature>
<keyword evidence="10 13" id="KW-0472">Membrane</keyword>
<dbReference type="Proteomes" id="UP000004994">
    <property type="component" value="Chromosome 11"/>
</dbReference>
<feature type="domain" description="NADH:quinone oxidoreductase/Mrp antiporter transmembrane" evidence="14">
    <location>
        <begin position="67"/>
        <end position="189"/>
    </location>
</feature>
<evidence type="ECO:0000256" key="10">
    <source>
        <dbReference type="ARBA" id="ARBA00023136"/>
    </source>
</evidence>
<organism evidence="15">
    <name type="scientific">Solanum lycopersicum</name>
    <name type="common">Tomato</name>
    <name type="synonym">Lycopersicon esculentum</name>
    <dbReference type="NCBI Taxonomy" id="4081"/>
    <lineage>
        <taxon>Eukaryota</taxon>
        <taxon>Viridiplantae</taxon>
        <taxon>Streptophyta</taxon>
        <taxon>Embryophyta</taxon>
        <taxon>Tracheophyta</taxon>
        <taxon>Spermatophyta</taxon>
        <taxon>Magnoliopsida</taxon>
        <taxon>eudicotyledons</taxon>
        <taxon>Gunneridae</taxon>
        <taxon>Pentapetalae</taxon>
        <taxon>asterids</taxon>
        <taxon>lamiids</taxon>
        <taxon>Solanales</taxon>
        <taxon>Solanaceae</taxon>
        <taxon>Solanoideae</taxon>
        <taxon>Solaneae</taxon>
        <taxon>Solanum</taxon>
        <taxon>Solanum subgen. Lycopersicon</taxon>
    </lineage>
</organism>